<dbReference type="AlphaFoldDB" id="W3WLB2"/>
<organism evidence="3 4">
    <name type="scientific">Pestalotiopsis fici (strain W106-1 / CGMCC3.15140)</name>
    <dbReference type="NCBI Taxonomy" id="1229662"/>
    <lineage>
        <taxon>Eukaryota</taxon>
        <taxon>Fungi</taxon>
        <taxon>Dikarya</taxon>
        <taxon>Ascomycota</taxon>
        <taxon>Pezizomycotina</taxon>
        <taxon>Sordariomycetes</taxon>
        <taxon>Xylariomycetidae</taxon>
        <taxon>Amphisphaeriales</taxon>
        <taxon>Sporocadaceae</taxon>
        <taxon>Pestalotiopsis</taxon>
    </lineage>
</organism>
<dbReference type="PANTHER" id="PTHR35394:SF5">
    <property type="entry name" value="DUF3176 DOMAIN-CONTAINING PROTEIN"/>
    <property type="match status" value="1"/>
</dbReference>
<dbReference type="EMBL" id="KI912119">
    <property type="protein sequence ID" value="ETS74549.1"/>
    <property type="molecule type" value="Genomic_DNA"/>
</dbReference>
<keyword evidence="2" id="KW-0472">Membrane</keyword>
<evidence type="ECO:0000256" key="2">
    <source>
        <dbReference type="SAM" id="Phobius"/>
    </source>
</evidence>
<evidence type="ECO:0000313" key="4">
    <source>
        <dbReference type="Proteomes" id="UP000030651"/>
    </source>
</evidence>
<feature type="transmembrane region" description="Helical" evidence="2">
    <location>
        <begin position="146"/>
        <end position="173"/>
    </location>
</feature>
<dbReference type="GeneID" id="19278046"/>
<proteinExistence type="predicted"/>
<feature type="compositionally biased region" description="Polar residues" evidence="1">
    <location>
        <begin position="1"/>
        <end position="49"/>
    </location>
</feature>
<dbReference type="HOGENOM" id="CLU_015092_1_1_1"/>
<keyword evidence="4" id="KW-1185">Reference proteome</keyword>
<dbReference type="Pfam" id="PF11374">
    <property type="entry name" value="DUF3176"/>
    <property type="match status" value="1"/>
</dbReference>
<dbReference type="OrthoDB" id="5242705at2759"/>
<feature type="region of interest" description="Disordered" evidence="1">
    <location>
        <begin position="1"/>
        <end position="97"/>
    </location>
</feature>
<feature type="transmembrane region" description="Helical" evidence="2">
    <location>
        <begin position="105"/>
        <end position="126"/>
    </location>
</feature>
<reference evidence="4" key="1">
    <citation type="journal article" date="2015" name="BMC Genomics">
        <title>Genomic and transcriptomic analysis of the endophytic fungus Pestalotiopsis fici reveals its lifestyle and high potential for synthesis of natural products.</title>
        <authorList>
            <person name="Wang X."/>
            <person name="Zhang X."/>
            <person name="Liu L."/>
            <person name="Xiang M."/>
            <person name="Wang W."/>
            <person name="Sun X."/>
            <person name="Che Y."/>
            <person name="Guo L."/>
            <person name="Liu G."/>
            <person name="Guo L."/>
            <person name="Wang C."/>
            <person name="Yin W.B."/>
            <person name="Stadler M."/>
            <person name="Zhang X."/>
            <person name="Liu X."/>
        </authorList>
    </citation>
    <scope>NUCLEOTIDE SEQUENCE [LARGE SCALE GENOMIC DNA]</scope>
    <source>
        <strain evidence="4">W106-1 / CGMCC3.15140</strain>
    </source>
</reference>
<keyword evidence="2" id="KW-0812">Transmembrane</keyword>
<dbReference type="Proteomes" id="UP000030651">
    <property type="component" value="Unassembled WGS sequence"/>
</dbReference>
<dbReference type="PANTHER" id="PTHR35394">
    <property type="entry name" value="DUF3176 DOMAIN-CONTAINING PROTEIN"/>
    <property type="match status" value="1"/>
</dbReference>
<gene>
    <name evidence="3" type="ORF">PFICI_13033</name>
</gene>
<feature type="transmembrane region" description="Helical" evidence="2">
    <location>
        <begin position="643"/>
        <end position="666"/>
    </location>
</feature>
<dbReference type="InterPro" id="IPR021514">
    <property type="entry name" value="DUF3176"/>
</dbReference>
<sequence>MAQTPSTTVSLLSDGDQNIARQPDDSANTDLSVSSAKLTSPSGSTTDHPSQLHPGNRRHDTEMPTNSWPDSHTPQTESELQPTQLGQKETQARVPQRHTHGFRHWAWEAVNAVLLLIMIIATIITLRMHDGQPVPDWPLSISINALISTYAFVFKGTMALILTSCIGQLQWSWFRARRPLKDAALFQDAGRSPIAHSFRFTILGIALDPFFQQLAQLTSCTVLSASGQRPFVPRTNFLSISGMDESGGGIPVDLPATLASGYYEPPKLSNFDCSTGNCTFRTDYSTLAFCTKCQDISDKMEVQGLCREVFKFQNGTEYYYPLGAGNKFPPIIDCTYDYSLCDALWVEGDNVDSYHQCNVTSSVDSIWSASYFVDPRDKSKDSPQQLTINSKLRMNQEVAGLSSVSWPNNISLGYDYGIIYAKDPLAQLPSEGCEKELTNNTWSCRGYGAATCFIQPCVQTHTADINSGRFDETLIESSTDVLWASSTSSVYSALSILDKSCISDEERAQLITAGFDLDGHGRWLAYGLNLRPPGVPPGDSTPPPEPWLLKRCVYHMNETFLRILFMDVLPDILEGAVVNDAPSPQQLRVLYNDGKINMTGITSAFENVAQTLTLWVRTNGDPNYSEPVIGQAFHAATCIQANWVWLTLPAVVASLTLIVLALTISITQRRGLPLWKSSPLAFLFHGPGGSHWVDEAIMVAPPRPKAKATDLSTEAGMESMAARIWVSLEGGDVAPRLRQVGMRRNSEP</sequence>
<evidence type="ECO:0000313" key="3">
    <source>
        <dbReference type="EMBL" id="ETS74549.1"/>
    </source>
</evidence>
<protein>
    <submittedName>
        <fullName evidence="3">Uncharacterized protein</fullName>
    </submittedName>
</protein>
<dbReference type="eggNOG" id="ENOG502RZ8N">
    <property type="taxonomic scope" value="Eukaryota"/>
</dbReference>
<accession>W3WLB2</accession>
<feature type="compositionally biased region" description="Polar residues" evidence="1">
    <location>
        <begin position="63"/>
        <end position="89"/>
    </location>
</feature>
<evidence type="ECO:0000256" key="1">
    <source>
        <dbReference type="SAM" id="MobiDB-lite"/>
    </source>
</evidence>
<dbReference type="InParanoid" id="W3WLB2"/>
<dbReference type="OMA" id="QLQWSWF"/>
<name>W3WLB2_PESFW</name>
<dbReference type="RefSeq" id="XP_007839805.1">
    <property type="nucleotide sequence ID" value="XM_007841614.1"/>
</dbReference>
<keyword evidence="2" id="KW-1133">Transmembrane helix</keyword>
<dbReference type="STRING" id="1229662.W3WLB2"/>
<dbReference type="KEGG" id="pfy:PFICI_13033"/>